<dbReference type="Proteomes" id="UP001556040">
    <property type="component" value="Unassembled WGS sequence"/>
</dbReference>
<accession>A0ABV3PZV6</accession>
<reference evidence="2 3" key="1">
    <citation type="journal article" date="1979" name="Int. J. Syst. Evol. Microbiol.">
        <title>Bacillus globisporus subsp. marinus subsp. nov.</title>
        <authorList>
            <person name="Liu H."/>
        </authorList>
    </citation>
    <scope>NUCLEOTIDE SEQUENCE [LARGE SCALE GENOMIC DNA]</scope>
    <source>
        <strain evidence="2 3">DSM 1297</strain>
    </source>
</reference>
<proteinExistence type="predicted"/>
<protein>
    <submittedName>
        <fullName evidence="2">Sigma-w pathway protein ysdB</fullName>
    </submittedName>
</protein>
<organism evidence="2 3">
    <name type="scientific">Jeotgalibacillus marinus</name>
    <dbReference type="NCBI Taxonomy" id="86667"/>
    <lineage>
        <taxon>Bacteria</taxon>
        <taxon>Bacillati</taxon>
        <taxon>Bacillota</taxon>
        <taxon>Bacilli</taxon>
        <taxon>Bacillales</taxon>
        <taxon>Caryophanaceae</taxon>
        <taxon>Jeotgalibacillus</taxon>
    </lineage>
</organism>
<name>A0ABV3PZV6_9BACL</name>
<gene>
    <name evidence="2" type="ORF">AB1471_02325</name>
</gene>
<evidence type="ECO:0000313" key="2">
    <source>
        <dbReference type="EMBL" id="MEW9500632.1"/>
    </source>
</evidence>
<evidence type="ECO:0000256" key="1">
    <source>
        <dbReference type="SAM" id="Phobius"/>
    </source>
</evidence>
<dbReference type="EMBL" id="JBFMIA010000001">
    <property type="protein sequence ID" value="MEW9500632.1"/>
    <property type="molecule type" value="Genomic_DNA"/>
</dbReference>
<sequence>MILIILRFVIAALIIYLLYRGIKYLFDPKRKLELAHEKEDYYFHDDAKNVRKNFFMTYKGVMFQGEKYLGESDRSFEVLSIFVWTKDPSKLHGFTVEDFLFLETDIKSSYPRAKIDWKSPINELMEKAKREEDAH</sequence>
<keyword evidence="1" id="KW-1133">Transmembrane helix</keyword>
<keyword evidence="1" id="KW-0472">Membrane</keyword>
<keyword evidence="3" id="KW-1185">Reference proteome</keyword>
<evidence type="ECO:0000313" key="3">
    <source>
        <dbReference type="Proteomes" id="UP001556040"/>
    </source>
</evidence>
<feature type="transmembrane region" description="Helical" evidence="1">
    <location>
        <begin position="6"/>
        <end position="22"/>
    </location>
</feature>
<keyword evidence="1" id="KW-0812">Transmembrane</keyword>
<dbReference type="RefSeq" id="WP_367777944.1">
    <property type="nucleotide sequence ID" value="NZ_JBFMIA010000001.1"/>
</dbReference>
<comment type="caution">
    <text evidence="2">The sequence shown here is derived from an EMBL/GenBank/DDBJ whole genome shotgun (WGS) entry which is preliminary data.</text>
</comment>